<evidence type="ECO:0000313" key="4">
    <source>
        <dbReference type="Proteomes" id="UP000294613"/>
    </source>
</evidence>
<proteinExistence type="predicted"/>
<evidence type="ECO:0000313" key="3">
    <source>
        <dbReference type="EMBL" id="TCS67884.1"/>
    </source>
</evidence>
<accession>A0A4R3JQC1</accession>
<protein>
    <submittedName>
        <fullName evidence="3">Uncharacterized protein</fullName>
    </submittedName>
</protein>
<dbReference type="AlphaFoldDB" id="A0A4R3JQC1"/>
<dbReference type="EMBL" id="BHEO01000008">
    <property type="protein sequence ID" value="GBU05859.1"/>
    <property type="molecule type" value="Genomic_DNA"/>
</dbReference>
<gene>
    <name evidence="3" type="ORF">EDD74_11321</name>
    <name evidence="2" type="ORF">FAEUMB_24000</name>
</gene>
<reference evidence="2 5" key="1">
    <citation type="journal article" date="2018" name="Int. J. Syst. Evol. Microbiol.">
        <title>Draft Genome Sequence of Faecalimonas umbilicata JCM 30896T, an Acetate-Producing Bacterium Isolated from Human Feces.</title>
        <authorList>
            <person name="Sakamoto M."/>
            <person name="Ikeyama N."/>
            <person name="Yuki M."/>
            <person name="Ohkuma M."/>
        </authorList>
    </citation>
    <scope>NUCLEOTIDE SEQUENCE [LARGE SCALE GENOMIC DNA]</scope>
    <source>
        <strain evidence="2 5">EGH7</strain>
    </source>
</reference>
<dbReference type="EMBL" id="SLZV01000013">
    <property type="protein sequence ID" value="TCS67884.1"/>
    <property type="molecule type" value="Genomic_DNA"/>
</dbReference>
<keyword evidence="1" id="KW-0812">Transmembrane</keyword>
<sequence length="129" mass="13991">MEKNTITNLNNEAMDNNAEVVKCLQETVSKATDVSSEIDKIISFTPKSGYDKKIELIAAADDLTTKEKIAAINEAEAKYSQDLADNAETYNRLLWTKVGTVLGVTAGIVLMVSSPSGRKVAKNILKKIA</sequence>
<evidence type="ECO:0000313" key="2">
    <source>
        <dbReference type="EMBL" id="GBU05859.1"/>
    </source>
</evidence>
<dbReference type="Proteomes" id="UP000702954">
    <property type="component" value="Unassembled WGS sequence"/>
</dbReference>
<keyword evidence="1" id="KW-0472">Membrane</keyword>
<keyword evidence="5" id="KW-1185">Reference proteome</keyword>
<feature type="transmembrane region" description="Helical" evidence="1">
    <location>
        <begin position="93"/>
        <end position="112"/>
    </location>
</feature>
<evidence type="ECO:0000313" key="5">
    <source>
        <dbReference type="Proteomes" id="UP000702954"/>
    </source>
</evidence>
<organism evidence="3 4">
    <name type="scientific">Faecalimonas umbilicata</name>
    <dbReference type="NCBI Taxonomy" id="1912855"/>
    <lineage>
        <taxon>Bacteria</taxon>
        <taxon>Bacillati</taxon>
        <taxon>Bacillota</taxon>
        <taxon>Clostridia</taxon>
        <taxon>Lachnospirales</taxon>
        <taxon>Lachnospiraceae</taxon>
        <taxon>Faecalimonas</taxon>
    </lineage>
</organism>
<reference evidence="3 4" key="2">
    <citation type="submission" date="2019-03" db="EMBL/GenBank/DDBJ databases">
        <title>Genomic Encyclopedia of Type Strains, Phase IV (KMG-IV): sequencing the most valuable type-strain genomes for metagenomic binning, comparative biology and taxonomic classification.</title>
        <authorList>
            <person name="Goeker M."/>
        </authorList>
    </citation>
    <scope>NUCLEOTIDE SEQUENCE [LARGE SCALE GENOMIC DNA]</scope>
    <source>
        <strain evidence="3 4">DSM 103426</strain>
    </source>
</reference>
<evidence type="ECO:0000256" key="1">
    <source>
        <dbReference type="SAM" id="Phobius"/>
    </source>
</evidence>
<dbReference type="Proteomes" id="UP000294613">
    <property type="component" value="Unassembled WGS sequence"/>
</dbReference>
<comment type="caution">
    <text evidence="3">The sequence shown here is derived from an EMBL/GenBank/DDBJ whole genome shotgun (WGS) entry which is preliminary data.</text>
</comment>
<keyword evidence="1" id="KW-1133">Transmembrane helix</keyword>
<name>A0A4R3JQC1_9FIRM</name>
<dbReference type="RefSeq" id="WP_116442062.1">
    <property type="nucleotide sequence ID" value="NZ_BHEO01000008.1"/>
</dbReference>